<dbReference type="InParanoid" id="C3XZY7"/>
<dbReference type="GO" id="GO:0030246">
    <property type="term" value="F:carbohydrate binding"/>
    <property type="evidence" value="ECO:0007669"/>
    <property type="project" value="UniProtKB-KW"/>
</dbReference>
<feature type="compositionally biased region" description="Basic and acidic residues" evidence="3">
    <location>
        <begin position="43"/>
        <end position="55"/>
    </location>
</feature>
<feature type="transmembrane region" description="Helical" evidence="4">
    <location>
        <begin position="98"/>
        <end position="119"/>
    </location>
</feature>
<feature type="coiled-coil region" evidence="2">
    <location>
        <begin position="125"/>
        <end position="173"/>
    </location>
</feature>
<name>C3XZY7_BRAFL</name>
<keyword evidence="4" id="KW-0472">Membrane</keyword>
<feature type="region of interest" description="Disordered" evidence="3">
    <location>
        <begin position="1"/>
        <end position="59"/>
    </location>
</feature>
<sequence>MYEQAEPVRTRSSGPGSGQTSGPPPVPPHVHRGGSRGRVRLGKGADKWQGRRETSTDTYEEAETVKRCATYTSADRSYPGGAIDRRARWSFISSRQSCVTAGIVVLLGLVAVGLAPLTFINRKEISELTVTLDALKRDLDSISQLSIALKRDLDNERNQNAVLEQRLHEITKTPGKLK</sequence>
<protein>
    <submittedName>
        <fullName evidence="5">Uncharacterized protein</fullName>
    </submittedName>
</protein>
<keyword evidence="2" id="KW-0175">Coiled coil</keyword>
<accession>C3XZY7</accession>
<dbReference type="PANTHER" id="PTHR22799">
    <property type="entry name" value="TETRANECTIN-RELATED"/>
    <property type="match status" value="1"/>
</dbReference>
<proteinExistence type="predicted"/>
<dbReference type="InterPro" id="IPR051663">
    <property type="entry name" value="CLec_Tetranectin-domain"/>
</dbReference>
<keyword evidence="4" id="KW-1133">Transmembrane helix</keyword>
<evidence type="ECO:0000256" key="1">
    <source>
        <dbReference type="ARBA" id="ARBA00022734"/>
    </source>
</evidence>
<reference evidence="5" key="1">
    <citation type="journal article" date="2008" name="Nature">
        <title>The amphioxus genome and the evolution of the chordate karyotype.</title>
        <authorList>
            <consortium name="US DOE Joint Genome Institute (JGI-PGF)"/>
            <person name="Putnam N.H."/>
            <person name="Butts T."/>
            <person name="Ferrier D.E.K."/>
            <person name="Furlong R.F."/>
            <person name="Hellsten U."/>
            <person name="Kawashima T."/>
            <person name="Robinson-Rechavi M."/>
            <person name="Shoguchi E."/>
            <person name="Terry A."/>
            <person name="Yu J.-K."/>
            <person name="Benito-Gutierrez E.L."/>
            <person name="Dubchak I."/>
            <person name="Garcia-Fernandez J."/>
            <person name="Gibson-Brown J.J."/>
            <person name="Grigoriev I.V."/>
            <person name="Horton A.C."/>
            <person name="de Jong P.J."/>
            <person name="Jurka J."/>
            <person name="Kapitonov V.V."/>
            <person name="Kohara Y."/>
            <person name="Kuroki Y."/>
            <person name="Lindquist E."/>
            <person name="Lucas S."/>
            <person name="Osoegawa K."/>
            <person name="Pennacchio L.A."/>
            <person name="Salamov A.A."/>
            <person name="Satou Y."/>
            <person name="Sauka-Spengler T."/>
            <person name="Schmutz J."/>
            <person name="Shin-I T."/>
            <person name="Toyoda A."/>
            <person name="Bronner-Fraser M."/>
            <person name="Fujiyama A."/>
            <person name="Holland L.Z."/>
            <person name="Holland P.W.H."/>
            <person name="Satoh N."/>
            <person name="Rokhsar D.S."/>
        </authorList>
    </citation>
    <scope>NUCLEOTIDE SEQUENCE [LARGE SCALE GENOMIC DNA]</scope>
    <source>
        <strain evidence="5">S238N-H82</strain>
        <tissue evidence="5">Testes</tissue>
    </source>
</reference>
<keyword evidence="4" id="KW-0812">Transmembrane</keyword>
<keyword evidence="1" id="KW-0430">Lectin</keyword>
<evidence type="ECO:0000256" key="4">
    <source>
        <dbReference type="SAM" id="Phobius"/>
    </source>
</evidence>
<evidence type="ECO:0000313" key="5">
    <source>
        <dbReference type="EMBL" id="EEN66353.1"/>
    </source>
</evidence>
<dbReference type="PANTHER" id="PTHR22799:SF6">
    <property type="entry name" value="C-TYPE LECTIN DOMAIN FAMILY 4 MEMBER M-LIKE"/>
    <property type="match status" value="1"/>
</dbReference>
<evidence type="ECO:0000256" key="2">
    <source>
        <dbReference type="SAM" id="Coils"/>
    </source>
</evidence>
<dbReference type="AlphaFoldDB" id="C3XZY7"/>
<evidence type="ECO:0000256" key="3">
    <source>
        <dbReference type="SAM" id="MobiDB-lite"/>
    </source>
</evidence>
<feature type="compositionally biased region" description="Basic residues" evidence="3">
    <location>
        <begin position="29"/>
        <end position="41"/>
    </location>
</feature>
<dbReference type="EMBL" id="GG666477">
    <property type="protein sequence ID" value="EEN66353.1"/>
    <property type="molecule type" value="Genomic_DNA"/>
</dbReference>
<organism>
    <name type="scientific">Branchiostoma floridae</name>
    <name type="common">Florida lancelet</name>
    <name type="synonym">Amphioxus</name>
    <dbReference type="NCBI Taxonomy" id="7739"/>
    <lineage>
        <taxon>Eukaryota</taxon>
        <taxon>Metazoa</taxon>
        <taxon>Chordata</taxon>
        <taxon>Cephalochordata</taxon>
        <taxon>Leptocardii</taxon>
        <taxon>Amphioxiformes</taxon>
        <taxon>Branchiostomatidae</taxon>
        <taxon>Branchiostoma</taxon>
    </lineage>
</organism>
<gene>
    <name evidence="5" type="ORF">BRAFLDRAFT_72455</name>
</gene>
<feature type="compositionally biased region" description="Low complexity" evidence="3">
    <location>
        <begin position="10"/>
        <end position="21"/>
    </location>
</feature>